<dbReference type="InterPro" id="IPR039425">
    <property type="entry name" value="RNA_pol_sigma-70-like"/>
</dbReference>
<dbReference type="RefSeq" id="WP_067994536.1">
    <property type="nucleotide sequence ID" value="NZ_QQBC01000004.1"/>
</dbReference>
<evidence type="ECO:0000313" key="5">
    <source>
        <dbReference type="Proteomes" id="UP000254869"/>
    </source>
</evidence>
<dbReference type="Gene3D" id="1.10.10.10">
    <property type="entry name" value="Winged helix-like DNA-binding domain superfamily/Winged helix DNA-binding domain"/>
    <property type="match status" value="1"/>
</dbReference>
<dbReference type="GO" id="GO:0000428">
    <property type="term" value="C:DNA-directed RNA polymerase complex"/>
    <property type="evidence" value="ECO:0007669"/>
    <property type="project" value="UniProtKB-KW"/>
</dbReference>
<name>A0A370I7X5_9NOCA</name>
<dbReference type="PANTHER" id="PTHR43133:SF63">
    <property type="entry name" value="RNA POLYMERASE SIGMA FACTOR FECI-RELATED"/>
    <property type="match status" value="1"/>
</dbReference>
<evidence type="ECO:0000256" key="2">
    <source>
        <dbReference type="ARBA" id="ARBA00023082"/>
    </source>
</evidence>
<sequence length="267" mass="29810">MRKEFPGRRGRAARVAEEIALSADLAAAVAEADEVGQGHTRSQEMTALLNYTHQSSSPRPAAPSWESLEPLLERLYRKHREFLKRQLRAATLGDCALTDDVIHDTFERLADNYGERIAQMTDAQVAGLLKTIGHNCLVDRWRKDAKLAFWQSYSESAVPMDGVPASDTEHIDRLVNEEFAIRLSRVAEKVLTRGEWWVVYMGVFMGKPDADIAQELGTTIRTVRTHRSAACRKLRPWMKKDGDEIVFMDPGTGQSSSTPGGIGEVTV</sequence>
<keyword evidence="3" id="KW-0804">Transcription</keyword>
<dbReference type="AlphaFoldDB" id="A0A370I7X5"/>
<dbReference type="GO" id="GO:0003677">
    <property type="term" value="F:DNA binding"/>
    <property type="evidence" value="ECO:0007669"/>
    <property type="project" value="InterPro"/>
</dbReference>
<keyword evidence="1" id="KW-0805">Transcription regulation</keyword>
<reference evidence="4 5" key="1">
    <citation type="submission" date="2018-07" db="EMBL/GenBank/DDBJ databases">
        <title>Genomic Encyclopedia of Type Strains, Phase IV (KMG-IV): sequencing the most valuable type-strain genomes for metagenomic binning, comparative biology and taxonomic classification.</title>
        <authorList>
            <person name="Goeker M."/>
        </authorList>
    </citation>
    <scope>NUCLEOTIDE SEQUENCE [LARGE SCALE GENOMIC DNA]</scope>
    <source>
        <strain evidence="4 5">DSM 44290</strain>
    </source>
</reference>
<dbReference type="STRING" id="1210086.GCA_001613105_01768"/>
<protein>
    <submittedName>
        <fullName evidence="4">DNA-directed RNA polymerase specialized sigma24 family protein</fullName>
    </submittedName>
</protein>
<keyword evidence="4" id="KW-0240">DNA-directed RNA polymerase</keyword>
<dbReference type="GO" id="GO:0006352">
    <property type="term" value="P:DNA-templated transcription initiation"/>
    <property type="evidence" value="ECO:0007669"/>
    <property type="project" value="InterPro"/>
</dbReference>
<dbReference type="Gene3D" id="1.10.1740.10">
    <property type="match status" value="1"/>
</dbReference>
<dbReference type="InterPro" id="IPR016032">
    <property type="entry name" value="Sig_transdc_resp-reg_C-effctor"/>
</dbReference>
<dbReference type="InterPro" id="IPR013325">
    <property type="entry name" value="RNA_pol_sigma_r2"/>
</dbReference>
<dbReference type="SUPFAM" id="SSF46894">
    <property type="entry name" value="C-terminal effector domain of the bipartite response regulators"/>
    <property type="match status" value="1"/>
</dbReference>
<accession>A0A370I7X5</accession>
<dbReference type="SUPFAM" id="SSF88946">
    <property type="entry name" value="Sigma2 domain of RNA polymerase sigma factors"/>
    <property type="match status" value="1"/>
</dbReference>
<dbReference type="EMBL" id="QQBC01000004">
    <property type="protein sequence ID" value="RDI66819.1"/>
    <property type="molecule type" value="Genomic_DNA"/>
</dbReference>
<comment type="caution">
    <text evidence="4">The sequence shown here is derived from an EMBL/GenBank/DDBJ whole genome shotgun (WGS) entry which is preliminary data.</text>
</comment>
<proteinExistence type="predicted"/>
<keyword evidence="5" id="KW-1185">Reference proteome</keyword>
<dbReference type="InterPro" id="IPR036388">
    <property type="entry name" value="WH-like_DNA-bd_sf"/>
</dbReference>
<dbReference type="PANTHER" id="PTHR43133">
    <property type="entry name" value="RNA POLYMERASE ECF-TYPE SIGMA FACTO"/>
    <property type="match status" value="1"/>
</dbReference>
<organism evidence="4 5">
    <name type="scientific">Nocardia pseudobrasiliensis</name>
    <dbReference type="NCBI Taxonomy" id="45979"/>
    <lineage>
        <taxon>Bacteria</taxon>
        <taxon>Bacillati</taxon>
        <taxon>Actinomycetota</taxon>
        <taxon>Actinomycetes</taxon>
        <taxon>Mycobacteriales</taxon>
        <taxon>Nocardiaceae</taxon>
        <taxon>Nocardia</taxon>
    </lineage>
</organism>
<gene>
    <name evidence="4" type="ORF">DFR76_104572</name>
</gene>
<dbReference type="Proteomes" id="UP000254869">
    <property type="component" value="Unassembled WGS sequence"/>
</dbReference>
<keyword evidence="2" id="KW-0731">Sigma factor</keyword>
<evidence type="ECO:0000313" key="4">
    <source>
        <dbReference type="EMBL" id="RDI66819.1"/>
    </source>
</evidence>
<dbReference type="GO" id="GO:0016987">
    <property type="term" value="F:sigma factor activity"/>
    <property type="evidence" value="ECO:0007669"/>
    <property type="project" value="UniProtKB-KW"/>
</dbReference>
<evidence type="ECO:0000256" key="1">
    <source>
        <dbReference type="ARBA" id="ARBA00023015"/>
    </source>
</evidence>
<evidence type="ECO:0000256" key="3">
    <source>
        <dbReference type="ARBA" id="ARBA00023163"/>
    </source>
</evidence>